<dbReference type="GO" id="GO:0008270">
    <property type="term" value="F:zinc ion binding"/>
    <property type="evidence" value="ECO:0007669"/>
    <property type="project" value="InterPro"/>
</dbReference>
<evidence type="ECO:0000313" key="3">
    <source>
        <dbReference type="EMBL" id="OGY61848.1"/>
    </source>
</evidence>
<dbReference type="PANTHER" id="PTHR30304">
    <property type="entry name" value="D-TAGATOSE-1,6-BISPHOSPHATE ALDOLASE"/>
    <property type="match status" value="1"/>
</dbReference>
<gene>
    <name evidence="3" type="ORF">A3H06_00040</name>
</gene>
<protein>
    <submittedName>
        <fullName evidence="3">Tagatose-bisphosphate aldolase</fullName>
    </submittedName>
</protein>
<dbReference type="InterPro" id="IPR013785">
    <property type="entry name" value="Aldolase_TIM"/>
</dbReference>
<accession>A0A1G1ZB14</accession>
<reference evidence="3 4" key="1">
    <citation type="journal article" date="2016" name="Nat. Commun.">
        <title>Thousands of microbial genomes shed light on interconnected biogeochemical processes in an aquifer system.</title>
        <authorList>
            <person name="Anantharaman K."/>
            <person name="Brown C.T."/>
            <person name="Hug L.A."/>
            <person name="Sharon I."/>
            <person name="Castelle C.J."/>
            <person name="Probst A.J."/>
            <person name="Thomas B.C."/>
            <person name="Singh A."/>
            <person name="Wilkins M.J."/>
            <person name="Karaoz U."/>
            <person name="Brodie E.L."/>
            <person name="Williams K.H."/>
            <person name="Hubbard S.S."/>
            <person name="Banfield J.F."/>
        </authorList>
    </citation>
    <scope>NUCLEOTIDE SEQUENCE [LARGE SCALE GENOMIC DNA]</scope>
</reference>
<feature type="binding site" evidence="2">
    <location>
        <position position="137"/>
    </location>
    <ligand>
        <name>Zn(2+)</name>
        <dbReference type="ChEBI" id="CHEBI:29105"/>
        <label>2</label>
    </ligand>
</feature>
<comment type="caution">
    <text evidence="3">The sequence shown here is derived from an EMBL/GenBank/DDBJ whole genome shotgun (WGS) entry which is preliminary data.</text>
</comment>
<name>A0A1G1ZB14_9BACT</name>
<dbReference type="SUPFAM" id="SSF51569">
    <property type="entry name" value="Aldolase"/>
    <property type="match status" value="1"/>
</dbReference>
<dbReference type="InterPro" id="IPR000771">
    <property type="entry name" value="FBA_II"/>
</dbReference>
<keyword evidence="2" id="KW-0862">Zinc</keyword>
<comment type="cofactor">
    <cofactor evidence="2">
        <name>Zn(2+)</name>
        <dbReference type="ChEBI" id="CHEBI:29105"/>
    </cofactor>
    <text evidence="2">Binds 2 Zn(2+) ions per subunit. One is catalytic and the other provides a structural contribution.</text>
</comment>
<organism evidence="3 4">
    <name type="scientific">Candidatus Colwellbacteria bacterium RIFCSPLOWO2_12_FULL_44_13</name>
    <dbReference type="NCBI Taxonomy" id="1797694"/>
    <lineage>
        <taxon>Bacteria</taxon>
        <taxon>Candidatus Colwelliibacteriota</taxon>
    </lineage>
</organism>
<keyword evidence="2" id="KW-0479">Metal-binding</keyword>
<dbReference type="Pfam" id="PF01116">
    <property type="entry name" value="F_bP_aldolase"/>
    <property type="match status" value="1"/>
</dbReference>
<proteinExistence type="predicted"/>
<dbReference type="Proteomes" id="UP000176976">
    <property type="component" value="Unassembled WGS sequence"/>
</dbReference>
<dbReference type="PANTHER" id="PTHR30304:SF0">
    <property type="entry name" value="D-TAGATOSE-1,6-BISPHOSPHATE ALDOLASE SUBUNIT GATY-RELATED"/>
    <property type="match status" value="1"/>
</dbReference>
<feature type="binding site" evidence="2">
    <location>
        <position position="218"/>
    </location>
    <ligand>
        <name>Zn(2+)</name>
        <dbReference type="ChEBI" id="CHEBI:29105"/>
        <label>1</label>
        <note>catalytic</note>
    </ligand>
</feature>
<dbReference type="Gene3D" id="3.20.20.70">
    <property type="entry name" value="Aldolase class I"/>
    <property type="match status" value="1"/>
</dbReference>
<feature type="binding site" evidence="2">
    <location>
        <position position="101"/>
    </location>
    <ligand>
        <name>Zn(2+)</name>
        <dbReference type="ChEBI" id="CHEBI:29105"/>
        <label>2</label>
    </ligand>
</feature>
<evidence type="ECO:0000256" key="2">
    <source>
        <dbReference type="PIRSR" id="PIRSR001359-3"/>
    </source>
</evidence>
<dbReference type="GO" id="GO:0016832">
    <property type="term" value="F:aldehyde-lyase activity"/>
    <property type="evidence" value="ECO:0007669"/>
    <property type="project" value="InterPro"/>
</dbReference>
<sequence length="292" mass="32448">MTLREALHGARERRVALGHFNVAEFATLKAVFEAARSLNVPVIIGVSESERDFLGVRQIVAFIKSLRDEYSFPIFLNADHTHSVERAREAIDAGFDAVLFDGGKLPLEENIKSTKDVVDYARIVSEREKREIVIEGELGYIGASSEVFDELPQGAMIREKDLTTAEDAERFVKETGVHLLAPAVGNVHGMFRNAPNPRLYIVRIEEIREATNIPLVLHGGSGTSDQDFRDAIAAGVSIVHISTELRVAWREGVARGLTRNVNEVAPYKILPEAVSAVERVVLQRLKLFNRIL</sequence>
<feature type="active site" description="Proton donor" evidence="1">
    <location>
        <position position="79"/>
    </location>
</feature>
<dbReference type="GO" id="GO:0005975">
    <property type="term" value="P:carbohydrate metabolic process"/>
    <property type="evidence" value="ECO:0007669"/>
    <property type="project" value="InterPro"/>
</dbReference>
<dbReference type="PIRSF" id="PIRSF001359">
    <property type="entry name" value="F_bP_aldolase_II"/>
    <property type="match status" value="1"/>
</dbReference>
<feature type="binding site" evidence="2">
    <location>
        <position position="188"/>
    </location>
    <ligand>
        <name>Zn(2+)</name>
        <dbReference type="ChEBI" id="CHEBI:29105"/>
        <label>1</label>
        <note>catalytic</note>
    </ligand>
</feature>
<dbReference type="InterPro" id="IPR050246">
    <property type="entry name" value="Class_II_FBP_aldolase"/>
</dbReference>
<evidence type="ECO:0000256" key="1">
    <source>
        <dbReference type="PIRSR" id="PIRSR001359-1"/>
    </source>
</evidence>
<dbReference type="AlphaFoldDB" id="A0A1G1ZB14"/>
<feature type="binding site" evidence="2">
    <location>
        <position position="80"/>
    </location>
    <ligand>
        <name>Zn(2+)</name>
        <dbReference type="ChEBI" id="CHEBI:29105"/>
        <label>1</label>
        <note>catalytic</note>
    </ligand>
</feature>
<evidence type="ECO:0000313" key="4">
    <source>
        <dbReference type="Proteomes" id="UP000176976"/>
    </source>
</evidence>
<dbReference type="EMBL" id="MHJC01000007">
    <property type="protein sequence ID" value="OGY61848.1"/>
    <property type="molecule type" value="Genomic_DNA"/>
</dbReference>